<dbReference type="AlphaFoldDB" id="F0T9P2"/>
<dbReference type="eggNOG" id="arCOG00504">
    <property type="taxonomic scope" value="Archaea"/>
</dbReference>
<protein>
    <submittedName>
        <fullName evidence="2">Beta-lactamase domain protein</fullName>
    </submittedName>
</protein>
<dbReference type="PANTHER" id="PTHR42951">
    <property type="entry name" value="METALLO-BETA-LACTAMASE DOMAIN-CONTAINING"/>
    <property type="match status" value="1"/>
</dbReference>
<evidence type="ECO:0000313" key="2">
    <source>
        <dbReference type="EMBL" id="ADZ09921.1"/>
    </source>
</evidence>
<name>F0T9P2_METLA</name>
<dbReference type="Pfam" id="PF00753">
    <property type="entry name" value="Lactamase_B"/>
    <property type="match status" value="1"/>
</dbReference>
<dbReference type="CDD" id="cd07721">
    <property type="entry name" value="yflN-like_MBL-fold"/>
    <property type="match status" value="1"/>
</dbReference>
<dbReference type="HOGENOM" id="CLU_030571_2_1_2"/>
<gene>
    <name evidence="2" type="ordered locus">Metbo_1696</name>
</gene>
<proteinExistence type="predicted"/>
<sequence length="241" mass="27196">MKIDEGIVMLEVAGTVPGMFIYPTVMWDSKNMVLVDVGYGGQLDTLKNAFNKEGVDFNKVNKVIITHQDLDHFGGLGDLVDASNNSIDVMTHEDDKPYIQGEKPLVRLNENFLNMLPEDRRNMVKQMYKNFRTVNVDTTLQDEEELDLVGGITVIHTPGHTPGHICLYHHPSKTLIVGDAMNIIDGTLQGPRKDILMEEDYRVALKSLKKLEKFDAENIITYHGGLYKNTNHQSINSLIKE</sequence>
<dbReference type="PANTHER" id="PTHR42951:SF15">
    <property type="entry name" value="METALLO-BETA-LACTAMASE SUPERFAMILY PROTEIN"/>
    <property type="match status" value="1"/>
</dbReference>
<dbReference type="SUPFAM" id="SSF56281">
    <property type="entry name" value="Metallo-hydrolase/oxidoreductase"/>
    <property type="match status" value="1"/>
</dbReference>
<dbReference type="GeneID" id="10278153"/>
<keyword evidence="3" id="KW-1185">Reference proteome</keyword>
<evidence type="ECO:0000313" key="3">
    <source>
        <dbReference type="Proteomes" id="UP000007490"/>
    </source>
</evidence>
<dbReference type="OrthoDB" id="197151at2157"/>
<reference evidence="3" key="1">
    <citation type="submission" date="2011-02" db="EMBL/GenBank/DDBJ databases">
        <title>Complete sequence of Methanobacterium sp. AL-21.</title>
        <authorList>
            <consortium name="US DOE Joint Genome Institute"/>
            <person name="Lucas S."/>
            <person name="Copeland A."/>
            <person name="Lapidus A."/>
            <person name="Cheng J.-F."/>
            <person name="Goodwin L."/>
            <person name="Pitluck S."/>
            <person name="Chertkov O."/>
            <person name="Detter J.C."/>
            <person name="Han C."/>
            <person name="Tapia R."/>
            <person name="Land M."/>
            <person name="Hauser L."/>
            <person name="Kyrpides N."/>
            <person name="Ivanova N."/>
            <person name="Mikhailova N."/>
            <person name="Pagani I."/>
            <person name="Cadillo-Quiroz H."/>
            <person name="Imachi H."/>
            <person name="Zinder S."/>
            <person name="Liu W."/>
            <person name="Woyke T."/>
        </authorList>
    </citation>
    <scope>NUCLEOTIDE SEQUENCE [LARGE SCALE GENOMIC DNA]</scope>
    <source>
        <strain evidence="3">AL-21</strain>
    </source>
</reference>
<dbReference type="Gene3D" id="3.60.15.10">
    <property type="entry name" value="Ribonuclease Z/Hydroxyacylglutathione hydrolase-like"/>
    <property type="match status" value="1"/>
</dbReference>
<feature type="domain" description="Metallo-beta-lactamase" evidence="1">
    <location>
        <begin position="20"/>
        <end position="223"/>
    </location>
</feature>
<dbReference type="Proteomes" id="UP000007490">
    <property type="component" value="Chromosome"/>
</dbReference>
<evidence type="ECO:0000259" key="1">
    <source>
        <dbReference type="SMART" id="SM00849"/>
    </source>
</evidence>
<dbReference type="EMBL" id="CP002551">
    <property type="protein sequence ID" value="ADZ09921.1"/>
    <property type="molecule type" value="Genomic_DNA"/>
</dbReference>
<dbReference type="InterPro" id="IPR036866">
    <property type="entry name" value="RibonucZ/Hydroxyglut_hydro"/>
</dbReference>
<dbReference type="InterPro" id="IPR001279">
    <property type="entry name" value="Metallo-B-lactamas"/>
</dbReference>
<dbReference type="KEGG" id="mel:Metbo_1696"/>
<dbReference type="SMART" id="SM00849">
    <property type="entry name" value="Lactamase_B"/>
    <property type="match status" value="1"/>
</dbReference>
<dbReference type="RefSeq" id="WP_013645272.1">
    <property type="nucleotide sequence ID" value="NC_015216.1"/>
</dbReference>
<dbReference type="STRING" id="877455.Metbo_1696"/>
<reference evidence="2 3" key="2">
    <citation type="journal article" date="2014" name="Int. J. Syst. Evol. Microbiol.">
        <title>Methanobacterium paludis sp. nov. and a novel strain of Methanobacterium lacus isolated from northern peatlands.</title>
        <authorList>
            <person name="Cadillo-Quiroz H."/>
            <person name="Brauer S.L."/>
            <person name="Goodson N."/>
            <person name="Yavitt J.B."/>
            <person name="Zinder S.H."/>
        </authorList>
    </citation>
    <scope>NUCLEOTIDE SEQUENCE [LARGE SCALE GENOMIC DNA]</scope>
    <source>
        <strain evidence="2 3">AL-21</strain>
    </source>
</reference>
<dbReference type="InterPro" id="IPR050855">
    <property type="entry name" value="NDM-1-like"/>
</dbReference>
<accession>F0T9P2</accession>
<organism evidence="2 3">
    <name type="scientific">Methanobacterium lacus (strain AL-21)</name>
    <dbReference type="NCBI Taxonomy" id="877455"/>
    <lineage>
        <taxon>Archaea</taxon>
        <taxon>Methanobacteriati</taxon>
        <taxon>Methanobacteriota</taxon>
        <taxon>Methanomada group</taxon>
        <taxon>Methanobacteria</taxon>
        <taxon>Methanobacteriales</taxon>
        <taxon>Methanobacteriaceae</taxon>
        <taxon>Methanobacterium</taxon>
    </lineage>
</organism>